<proteinExistence type="predicted"/>
<accession>A0A9D2M7P8</accession>
<protein>
    <submittedName>
        <fullName evidence="1">DUF1667 domain-containing protein</fullName>
    </submittedName>
</protein>
<dbReference type="InterPro" id="IPR012460">
    <property type="entry name" value="DUF1667"/>
</dbReference>
<comment type="caution">
    <text evidence="1">The sequence shown here is derived from an EMBL/GenBank/DDBJ whole genome shotgun (WGS) entry which is preliminary data.</text>
</comment>
<dbReference type="PANTHER" id="PTHR39450:SF1">
    <property type="entry name" value="DUF1667 DOMAIN-CONTAINING PROTEIN"/>
    <property type="match status" value="1"/>
</dbReference>
<dbReference type="SUPFAM" id="SSF160148">
    <property type="entry name" value="CPE0013-like"/>
    <property type="match status" value="1"/>
</dbReference>
<dbReference type="EMBL" id="DWYG01000079">
    <property type="protein sequence ID" value="HJB41873.1"/>
    <property type="molecule type" value="Genomic_DNA"/>
</dbReference>
<evidence type="ECO:0000313" key="1">
    <source>
        <dbReference type="EMBL" id="HJB41873.1"/>
    </source>
</evidence>
<dbReference type="Gene3D" id="3.10.530.10">
    <property type="entry name" value="CPE0013-like"/>
    <property type="match status" value="1"/>
</dbReference>
<gene>
    <name evidence="1" type="ORF">H9945_05175</name>
</gene>
<sequence>MEQRELTCINCPLGCQLTVTLENGAVAAVAGNGCPRGDRYARDEVCHPVRMLTSTVPVRGGALRRVSVKTAAPIPRERIFAAMAEIHRLAFDAPVQAGQVLCPDLAGTGVPLVATKGVAAR</sequence>
<reference evidence="1" key="1">
    <citation type="journal article" date="2021" name="PeerJ">
        <title>Extensive microbial diversity within the chicken gut microbiome revealed by metagenomics and culture.</title>
        <authorList>
            <person name="Gilroy R."/>
            <person name="Ravi A."/>
            <person name="Getino M."/>
            <person name="Pursley I."/>
            <person name="Horton D.L."/>
            <person name="Alikhan N.F."/>
            <person name="Baker D."/>
            <person name="Gharbi K."/>
            <person name="Hall N."/>
            <person name="Watson M."/>
            <person name="Adriaenssens E.M."/>
            <person name="Foster-Nyarko E."/>
            <person name="Jarju S."/>
            <person name="Secka A."/>
            <person name="Antonio M."/>
            <person name="Oren A."/>
            <person name="Chaudhuri R.R."/>
            <person name="La Ragione R."/>
            <person name="Hildebrand F."/>
            <person name="Pallen M.J."/>
        </authorList>
    </citation>
    <scope>NUCLEOTIDE SEQUENCE</scope>
    <source>
        <strain evidence="1">ChiBcec8-13705</strain>
    </source>
</reference>
<evidence type="ECO:0000313" key="2">
    <source>
        <dbReference type="Proteomes" id="UP000886803"/>
    </source>
</evidence>
<name>A0A9D2M7P8_9FIRM</name>
<dbReference type="InterPro" id="IPR036593">
    <property type="entry name" value="CPE0013-like_sf"/>
</dbReference>
<dbReference type="SUPFAM" id="SSF53706">
    <property type="entry name" value="Formate dehydrogenase/DMSO reductase, domains 1-3"/>
    <property type="match status" value="1"/>
</dbReference>
<dbReference type="PANTHER" id="PTHR39450">
    <property type="entry name" value="MOLYBDOPTERIN OXIDOREDUCTASE, 4FE-4S CLUSTER-BINDING SUBUNIT"/>
    <property type="match status" value="1"/>
</dbReference>
<organism evidence="1 2">
    <name type="scientific">Candidatus Gemmiger avicola</name>
    <dbReference type="NCBI Taxonomy" id="2838605"/>
    <lineage>
        <taxon>Bacteria</taxon>
        <taxon>Bacillati</taxon>
        <taxon>Bacillota</taxon>
        <taxon>Clostridia</taxon>
        <taxon>Eubacteriales</taxon>
        <taxon>Gemmiger</taxon>
    </lineage>
</organism>
<dbReference type="AlphaFoldDB" id="A0A9D2M7P8"/>
<dbReference type="Pfam" id="PF07892">
    <property type="entry name" value="DUF1667"/>
    <property type="match status" value="1"/>
</dbReference>
<dbReference type="Proteomes" id="UP000886803">
    <property type="component" value="Unassembled WGS sequence"/>
</dbReference>
<reference evidence="1" key="2">
    <citation type="submission" date="2021-04" db="EMBL/GenBank/DDBJ databases">
        <authorList>
            <person name="Gilroy R."/>
        </authorList>
    </citation>
    <scope>NUCLEOTIDE SEQUENCE</scope>
    <source>
        <strain evidence="1">ChiBcec8-13705</strain>
    </source>
</reference>